<dbReference type="Proteomes" id="UP001265301">
    <property type="component" value="Unassembled WGS sequence"/>
</dbReference>
<keyword evidence="2" id="KW-1185">Reference proteome</keyword>
<dbReference type="Gene3D" id="1.25.40.10">
    <property type="entry name" value="Tetratricopeptide repeat domain"/>
    <property type="match status" value="1"/>
</dbReference>
<dbReference type="SUPFAM" id="SSF48452">
    <property type="entry name" value="TPR-like"/>
    <property type="match status" value="1"/>
</dbReference>
<protein>
    <recommendedName>
        <fullName evidence="3">Hydrolase</fullName>
    </recommendedName>
</protein>
<evidence type="ECO:0000313" key="1">
    <source>
        <dbReference type="EMBL" id="MDT2828453.1"/>
    </source>
</evidence>
<sequence length="307" mass="36111">MKPIDFPNKDHYYLTLAEEAFSTGDYVAALENYKLAYEEAPSIKLNHLIASLALEQGNFTEALEYAEDEQDSYLETLERLDLYIQIQLYTHQFFAAREFLWRAQKRKMLTEEQQNLWTVRIDDQENFYQKQQQAAIKRLETELIKLPELSSVEQLQLVRKIKDLSDERLKSWTEKWMLDPNVAPLVRSYLFENLGRVGVTEKVRYLTIQGEIVELSPAETAFDDRLQQAIEACLTKRLEDNDPILLANLLEQLKLEMAFLYPLQYSFMKPDAWAESYLAEYSGSFAALDEQVEAIRQKIKQMMFDYH</sequence>
<organism evidence="1 2">
    <name type="scientific">Enterococcus viikkiensis</name>
    <dbReference type="NCBI Taxonomy" id="930854"/>
    <lineage>
        <taxon>Bacteria</taxon>
        <taxon>Bacillati</taxon>
        <taxon>Bacillota</taxon>
        <taxon>Bacilli</taxon>
        <taxon>Lactobacillales</taxon>
        <taxon>Enterococcaceae</taxon>
        <taxon>Enterococcus</taxon>
    </lineage>
</organism>
<dbReference type="InterPro" id="IPR011990">
    <property type="entry name" value="TPR-like_helical_dom_sf"/>
</dbReference>
<reference evidence="1 2" key="1">
    <citation type="submission" date="2023-03" db="EMBL/GenBank/DDBJ databases">
        <authorList>
            <person name="Shen W."/>
            <person name="Cai J."/>
        </authorList>
    </citation>
    <scope>NUCLEOTIDE SEQUENCE [LARGE SCALE GENOMIC DNA]</scope>
    <source>
        <strain evidence="1 2">B101</strain>
    </source>
</reference>
<comment type="caution">
    <text evidence="1">The sequence shown here is derived from an EMBL/GenBank/DDBJ whole genome shotgun (WGS) entry which is preliminary data.</text>
</comment>
<evidence type="ECO:0008006" key="3">
    <source>
        <dbReference type="Google" id="ProtNLM"/>
    </source>
</evidence>
<dbReference type="RefSeq" id="WP_311819220.1">
    <property type="nucleotide sequence ID" value="NZ_JARQBN010000014.1"/>
</dbReference>
<evidence type="ECO:0000313" key="2">
    <source>
        <dbReference type="Proteomes" id="UP001265301"/>
    </source>
</evidence>
<dbReference type="EMBL" id="JARQBN010000014">
    <property type="protein sequence ID" value="MDT2828453.1"/>
    <property type="molecule type" value="Genomic_DNA"/>
</dbReference>
<accession>A0ABU3FR46</accession>
<proteinExistence type="predicted"/>
<name>A0ABU3FR46_9ENTE</name>
<gene>
    <name evidence="1" type="ORF">P7H59_08335</name>
</gene>